<keyword evidence="9" id="KW-0472">Membrane</keyword>
<keyword evidence="5" id="KW-0547">Nucleotide-binding</keyword>
<evidence type="ECO:0000256" key="8">
    <source>
        <dbReference type="SAM" id="Coils"/>
    </source>
</evidence>
<feature type="transmembrane region" description="Helical" evidence="9">
    <location>
        <begin position="29"/>
        <end position="48"/>
    </location>
</feature>
<comment type="catalytic activity">
    <reaction evidence="1">
        <text>ATP + protein L-histidine = ADP + protein N-phospho-L-histidine.</text>
        <dbReference type="EC" id="2.7.13.3"/>
    </reaction>
</comment>
<proteinExistence type="predicted"/>
<evidence type="ECO:0000256" key="1">
    <source>
        <dbReference type="ARBA" id="ARBA00000085"/>
    </source>
</evidence>
<evidence type="ECO:0000256" key="2">
    <source>
        <dbReference type="ARBA" id="ARBA00012438"/>
    </source>
</evidence>
<feature type="domain" description="Signal transduction histidine kinase subgroup 3 dimerisation and phosphoacceptor" evidence="11">
    <location>
        <begin position="219"/>
        <end position="285"/>
    </location>
</feature>
<reference evidence="12" key="1">
    <citation type="submission" date="2018-06" db="EMBL/GenBank/DDBJ databases">
        <authorList>
            <person name="Zhirakovskaya E."/>
        </authorList>
    </citation>
    <scope>NUCLEOTIDE SEQUENCE</scope>
</reference>
<protein>
    <recommendedName>
        <fullName evidence="2">histidine kinase</fullName>
        <ecNumber evidence="2">2.7.13.3</ecNumber>
    </recommendedName>
</protein>
<evidence type="ECO:0000256" key="9">
    <source>
        <dbReference type="SAM" id="Phobius"/>
    </source>
</evidence>
<dbReference type="InterPro" id="IPR036890">
    <property type="entry name" value="HATPase_C_sf"/>
</dbReference>
<accession>A0A3B0VHE6</accession>
<dbReference type="Gene3D" id="3.30.565.10">
    <property type="entry name" value="Histidine kinase-like ATPase, C-terminal domain"/>
    <property type="match status" value="1"/>
</dbReference>
<dbReference type="InterPro" id="IPR011712">
    <property type="entry name" value="Sig_transdc_His_kin_sub3_dim/P"/>
</dbReference>
<dbReference type="PANTHER" id="PTHR24421">
    <property type="entry name" value="NITRATE/NITRITE SENSOR PROTEIN NARX-RELATED"/>
    <property type="match status" value="1"/>
</dbReference>
<dbReference type="GO" id="GO:0016020">
    <property type="term" value="C:membrane"/>
    <property type="evidence" value="ECO:0007669"/>
    <property type="project" value="InterPro"/>
</dbReference>
<evidence type="ECO:0000256" key="4">
    <source>
        <dbReference type="ARBA" id="ARBA00022679"/>
    </source>
</evidence>
<dbReference type="GO" id="GO:0000155">
    <property type="term" value="F:phosphorelay sensor kinase activity"/>
    <property type="evidence" value="ECO:0007669"/>
    <property type="project" value="InterPro"/>
</dbReference>
<dbReference type="InterPro" id="IPR050482">
    <property type="entry name" value="Sensor_HK_TwoCompSys"/>
</dbReference>
<evidence type="ECO:0000259" key="11">
    <source>
        <dbReference type="Pfam" id="PF07730"/>
    </source>
</evidence>
<feature type="transmembrane region" description="Helical" evidence="9">
    <location>
        <begin position="92"/>
        <end position="125"/>
    </location>
</feature>
<keyword evidence="8" id="KW-0175">Coiled coil</keyword>
<dbReference type="AlphaFoldDB" id="A0A3B0VHE6"/>
<dbReference type="GO" id="GO:0046983">
    <property type="term" value="F:protein dimerization activity"/>
    <property type="evidence" value="ECO:0007669"/>
    <property type="project" value="InterPro"/>
</dbReference>
<dbReference type="Gene3D" id="1.20.5.1930">
    <property type="match status" value="1"/>
</dbReference>
<keyword evidence="6" id="KW-0418">Kinase</keyword>
<dbReference type="SUPFAM" id="SSF55874">
    <property type="entry name" value="ATPase domain of HSP90 chaperone/DNA topoisomerase II/histidine kinase"/>
    <property type="match status" value="1"/>
</dbReference>
<dbReference type="InterPro" id="IPR003594">
    <property type="entry name" value="HATPase_dom"/>
</dbReference>
<keyword evidence="9" id="KW-0812">Transmembrane</keyword>
<dbReference type="Pfam" id="PF07730">
    <property type="entry name" value="HisKA_3"/>
    <property type="match status" value="1"/>
</dbReference>
<dbReference type="EC" id="2.7.13.3" evidence="2"/>
<feature type="coiled-coil region" evidence="8">
    <location>
        <begin position="190"/>
        <end position="217"/>
    </location>
</feature>
<keyword evidence="9" id="KW-1133">Transmembrane helix</keyword>
<dbReference type="PANTHER" id="PTHR24421:SF10">
    <property type="entry name" value="NITRATE_NITRITE SENSOR PROTEIN NARQ"/>
    <property type="match status" value="1"/>
</dbReference>
<keyword evidence="4" id="KW-0808">Transferase</keyword>
<evidence type="ECO:0000256" key="3">
    <source>
        <dbReference type="ARBA" id="ARBA00022553"/>
    </source>
</evidence>
<feature type="transmembrane region" description="Helical" evidence="9">
    <location>
        <begin position="131"/>
        <end position="152"/>
    </location>
</feature>
<organism evidence="12">
    <name type="scientific">hydrothermal vent metagenome</name>
    <dbReference type="NCBI Taxonomy" id="652676"/>
    <lineage>
        <taxon>unclassified sequences</taxon>
        <taxon>metagenomes</taxon>
        <taxon>ecological metagenomes</taxon>
    </lineage>
</organism>
<name>A0A3B0VHE6_9ZZZZ</name>
<dbReference type="CDD" id="cd16917">
    <property type="entry name" value="HATPase_UhpB-NarQ-NarX-like"/>
    <property type="match status" value="1"/>
</dbReference>
<gene>
    <name evidence="12" type="ORF">MNBD_CHLOROFLEXI01-5340</name>
</gene>
<evidence type="ECO:0000259" key="10">
    <source>
        <dbReference type="Pfam" id="PF02518"/>
    </source>
</evidence>
<evidence type="ECO:0000313" key="12">
    <source>
        <dbReference type="EMBL" id="VAW31486.1"/>
    </source>
</evidence>
<evidence type="ECO:0000256" key="6">
    <source>
        <dbReference type="ARBA" id="ARBA00022777"/>
    </source>
</evidence>
<dbReference type="EMBL" id="UOEU01000229">
    <property type="protein sequence ID" value="VAW31486.1"/>
    <property type="molecule type" value="Genomic_DNA"/>
</dbReference>
<sequence length="414" mass="45650">MSRQKEIQSHPDDPTITAQIESNERFTGVSINVVMIIMALVALLPLLFDSDFFGLPAWHIGAILFLWLIYIINGTLGMMLHERHLDFALAPILYFGLQIATMAGLLFLTSGVNGSMAILILPIAAQSLAHSWSFTAVVSTTLMGLLWIIYFPNQPWQEAIINLLSIGAAMVFTLIFTNIAVRESNTRSEVQRLAADLHQANHRLAEYAAQAEELATMRERNRVAREIHDNLGHYLTVVNVQIEAAKTIMDSNPNKAQDALSKAQRLTQEGLTAVRQSVSALRESPLENQTLSEAISKLVAESRETGLVTELTIEGNPTASNPKTELTLFRAVQEGLTNVRKHARASRIDILLRYAPSQTVLSIKDNGMGTAVSDKTDGSFGLIGIQERVQLLNGQMNIHTAPYEGFQLTITLPQ</sequence>
<dbReference type="GO" id="GO:0005524">
    <property type="term" value="F:ATP binding"/>
    <property type="evidence" value="ECO:0007669"/>
    <property type="project" value="UniProtKB-KW"/>
</dbReference>
<evidence type="ECO:0000256" key="7">
    <source>
        <dbReference type="ARBA" id="ARBA00022840"/>
    </source>
</evidence>
<keyword evidence="3" id="KW-0597">Phosphoprotein</keyword>
<dbReference type="Pfam" id="PF02518">
    <property type="entry name" value="HATPase_c"/>
    <property type="match status" value="1"/>
</dbReference>
<feature type="transmembrane region" description="Helical" evidence="9">
    <location>
        <begin position="60"/>
        <end position="80"/>
    </location>
</feature>
<feature type="transmembrane region" description="Helical" evidence="9">
    <location>
        <begin position="159"/>
        <end position="181"/>
    </location>
</feature>
<evidence type="ECO:0000256" key="5">
    <source>
        <dbReference type="ARBA" id="ARBA00022741"/>
    </source>
</evidence>
<keyword evidence="7" id="KW-0067">ATP-binding</keyword>
<feature type="domain" description="Histidine kinase/HSP90-like ATPase" evidence="10">
    <location>
        <begin position="325"/>
        <end position="413"/>
    </location>
</feature>